<feature type="region of interest" description="Disordered" evidence="1">
    <location>
        <begin position="64"/>
        <end position="95"/>
    </location>
</feature>
<dbReference type="EMBL" id="JANPWB010000007">
    <property type="protein sequence ID" value="KAJ1174040.1"/>
    <property type="molecule type" value="Genomic_DNA"/>
</dbReference>
<accession>A0AAV7TBW7</accession>
<dbReference type="AlphaFoldDB" id="A0AAV7TBW7"/>
<evidence type="ECO:0000256" key="1">
    <source>
        <dbReference type="SAM" id="MobiDB-lite"/>
    </source>
</evidence>
<organism evidence="2 3">
    <name type="scientific">Pleurodeles waltl</name>
    <name type="common">Iberian ribbed newt</name>
    <dbReference type="NCBI Taxonomy" id="8319"/>
    <lineage>
        <taxon>Eukaryota</taxon>
        <taxon>Metazoa</taxon>
        <taxon>Chordata</taxon>
        <taxon>Craniata</taxon>
        <taxon>Vertebrata</taxon>
        <taxon>Euteleostomi</taxon>
        <taxon>Amphibia</taxon>
        <taxon>Batrachia</taxon>
        <taxon>Caudata</taxon>
        <taxon>Salamandroidea</taxon>
        <taxon>Salamandridae</taxon>
        <taxon>Pleurodelinae</taxon>
        <taxon>Pleurodeles</taxon>
    </lineage>
</organism>
<sequence>FLQGPAEAGLALPAMVMPTEVPEDPATHHIRNTSRSFTHKEAEVPVTEASGAPVPLIKQGSLMFPGQPGPVRRERSCSPGSHGPRISQNKEGERN</sequence>
<gene>
    <name evidence="2" type="ORF">NDU88_005864</name>
</gene>
<evidence type="ECO:0000313" key="3">
    <source>
        <dbReference type="Proteomes" id="UP001066276"/>
    </source>
</evidence>
<proteinExistence type="predicted"/>
<keyword evidence="3" id="KW-1185">Reference proteome</keyword>
<protein>
    <submittedName>
        <fullName evidence="2">Uncharacterized protein</fullName>
    </submittedName>
</protein>
<dbReference type="Proteomes" id="UP001066276">
    <property type="component" value="Chromosome 4_1"/>
</dbReference>
<feature type="non-terminal residue" evidence="2">
    <location>
        <position position="95"/>
    </location>
</feature>
<evidence type="ECO:0000313" key="2">
    <source>
        <dbReference type="EMBL" id="KAJ1174040.1"/>
    </source>
</evidence>
<name>A0AAV7TBW7_PLEWA</name>
<feature type="non-terminal residue" evidence="2">
    <location>
        <position position="1"/>
    </location>
</feature>
<comment type="caution">
    <text evidence="2">The sequence shown here is derived from an EMBL/GenBank/DDBJ whole genome shotgun (WGS) entry which is preliminary data.</text>
</comment>
<reference evidence="2" key="1">
    <citation type="journal article" date="2022" name="bioRxiv">
        <title>Sequencing and chromosome-scale assembly of the giantPleurodeles waltlgenome.</title>
        <authorList>
            <person name="Brown T."/>
            <person name="Elewa A."/>
            <person name="Iarovenko S."/>
            <person name="Subramanian E."/>
            <person name="Araus A.J."/>
            <person name="Petzold A."/>
            <person name="Susuki M."/>
            <person name="Suzuki K.-i.T."/>
            <person name="Hayashi T."/>
            <person name="Toyoda A."/>
            <person name="Oliveira C."/>
            <person name="Osipova E."/>
            <person name="Leigh N.D."/>
            <person name="Simon A."/>
            <person name="Yun M.H."/>
        </authorList>
    </citation>
    <scope>NUCLEOTIDE SEQUENCE</scope>
    <source>
        <strain evidence="2">20211129_DDA</strain>
        <tissue evidence="2">Liver</tissue>
    </source>
</reference>